<organism evidence="1 2">
    <name type="scientific">Fulvitalea axinellae</name>
    <dbReference type="NCBI Taxonomy" id="1182444"/>
    <lineage>
        <taxon>Bacteria</taxon>
        <taxon>Pseudomonadati</taxon>
        <taxon>Bacteroidota</taxon>
        <taxon>Cytophagia</taxon>
        <taxon>Cytophagales</taxon>
        <taxon>Persicobacteraceae</taxon>
        <taxon>Fulvitalea</taxon>
    </lineage>
</organism>
<evidence type="ECO:0000313" key="2">
    <source>
        <dbReference type="Proteomes" id="UP001348817"/>
    </source>
</evidence>
<dbReference type="Proteomes" id="UP001348817">
    <property type="component" value="Chromosome"/>
</dbReference>
<dbReference type="KEGG" id="fax:FUAX_28500"/>
<evidence type="ECO:0000313" key="1">
    <source>
        <dbReference type="EMBL" id="BDD10418.1"/>
    </source>
</evidence>
<gene>
    <name evidence="1" type="ORF">FUAX_28500</name>
</gene>
<name>A0AAU9D386_9BACT</name>
<dbReference type="PANTHER" id="PTHR34003:SF2">
    <property type="entry name" value="SNOAL-LIKE DOMAIN-CONTAINING PROTEIN"/>
    <property type="match status" value="1"/>
</dbReference>
<dbReference type="RefSeq" id="WP_338391975.1">
    <property type="nucleotide sequence ID" value="NZ_AP025314.1"/>
</dbReference>
<accession>A0AAU9D386</accession>
<dbReference type="PANTHER" id="PTHR34003">
    <property type="entry name" value="BLL2395 PROTEIN"/>
    <property type="match status" value="1"/>
</dbReference>
<dbReference type="Gene3D" id="3.10.450.50">
    <property type="match status" value="1"/>
</dbReference>
<proteinExistence type="predicted"/>
<evidence type="ECO:0008006" key="3">
    <source>
        <dbReference type="Google" id="ProtNLM"/>
    </source>
</evidence>
<dbReference type="AlphaFoldDB" id="A0AAU9D386"/>
<dbReference type="InterPro" id="IPR032710">
    <property type="entry name" value="NTF2-like_dom_sf"/>
</dbReference>
<dbReference type="EMBL" id="AP025314">
    <property type="protein sequence ID" value="BDD10418.1"/>
    <property type="molecule type" value="Genomic_DNA"/>
</dbReference>
<dbReference type="SUPFAM" id="SSF54427">
    <property type="entry name" value="NTF2-like"/>
    <property type="match status" value="1"/>
</dbReference>
<keyword evidence="2" id="KW-1185">Reference proteome</keyword>
<protein>
    <recommendedName>
        <fullName evidence="3">Nuclear transport factor 2 family protein</fullName>
    </recommendedName>
</protein>
<reference evidence="1 2" key="1">
    <citation type="submission" date="2021-12" db="EMBL/GenBank/DDBJ databases">
        <title>Genome sequencing of bacteria with rrn-lacking chromosome and rrn-plasmid.</title>
        <authorList>
            <person name="Anda M."/>
            <person name="Iwasaki W."/>
        </authorList>
    </citation>
    <scope>NUCLEOTIDE SEQUENCE [LARGE SCALE GENOMIC DNA]</scope>
    <source>
        <strain evidence="1 2">DSM 100852</strain>
    </source>
</reference>
<sequence length="124" mass="14427">MSDFKKLVGEYKAMVEAGKYIEVIDRFYADDIVQRENSDAETRGKETLKNNEVGNLEQTKSVETKIITLVADTETGNVMGEMDIMIDNGDGTRTRLEEAFSQRWKNGQIVYQRYYWHSFQKIEK</sequence>